<evidence type="ECO:0000313" key="1">
    <source>
        <dbReference type="EMBL" id="KNA90471.1"/>
    </source>
</evidence>
<gene>
    <name evidence="1" type="ORF">ABW18_16470</name>
</gene>
<protein>
    <recommendedName>
        <fullName evidence="3">DUF2316 family protein</fullName>
    </recommendedName>
</protein>
<accession>A0ABR5IA55</accession>
<dbReference type="Pfam" id="PF10078">
    <property type="entry name" value="DUF2316"/>
    <property type="match status" value="1"/>
</dbReference>
<comment type="caution">
    <text evidence="1">The sequence shown here is derived from an EMBL/GenBank/DDBJ whole genome shotgun (WGS) entry which is preliminary data.</text>
</comment>
<dbReference type="InterPro" id="IPR018757">
    <property type="entry name" value="DUF2316"/>
</dbReference>
<name>A0ABR5IA55_9ACTN</name>
<organism evidence="1 2">
    <name type="scientific">Gordonia jacobaea</name>
    <dbReference type="NCBI Taxonomy" id="122202"/>
    <lineage>
        <taxon>Bacteria</taxon>
        <taxon>Bacillati</taxon>
        <taxon>Actinomycetota</taxon>
        <taxon>Actinomycetes</taxon>
        <taxon>Mycobacteriales</taxon>
        <taxon>Gordoniaceae</taxon>
        <taxon>Gordonia</taxon>
    </lineage>
</organism>
<reference evidence="1 2" key="1">
    <citation type="submission" date="2015-05" db="EMBL/GenBank/DDBJ databases">
        <title>Draft genome sequence of the bacterium Gordonia jacobaea a new member of the Gordonia genus.</title>
        <authorList>
            <person name="Jimenez-Galisteo G."/>
            <person name="Dominguez A."/>
            <person name="Munoz E."/>
            <person name="Vinas M."/>
        </authorList>
    </citation>
    <scope>NUCLEOTIDE SEQUENCE [LARGE SCALE GENOMIC DNA]</scope>
    <source>
        <strain evidence="2">mv1</strain>
    </source>
</reference>
<evidence type="ECO:0000313" key="2">
    <source>
        <dbReference type="Proteomes" id="UP000037247"/>
    </source>
</evidence>
<evidence type="ECO:0008006" key="3">
    <source>
        <dbReference type="Google" id="ProtNLM"/>
    </source>
</evidence>
<dbReference type="EMBL" id="LDTZ01000019">
    <property type="protein sequence ID" value="KNA90471.1"/>
    <property type="molecule type" value="Genomic_DNA"/>
</dbReference>
<sequence>MSLNAHQRRVTSAELRANLDLAGLDTATLAAQLGLSTAAVEDALDIGPATDPALVWRLRDHLESAARAAGAQPHEYTYLPERMRSAAQAWFGVGDHRFSD</sequence>
<keyword evidence="2" id="KW-1185">Reference proteome</keyword>
<dbReference type="RefSeq" id="WP_049700043.1">
    <property type="nucleotide sequence ID" value="NZ_JAQDQF010000003.1"/>
</dbReference>
<proteinExistence type="predicted"/>
<dbReference type="Proteomes" id="UP000037247">
    <property type="component" value="Unassembled WGS sequence"/>
</dbReference>